<sequence>MAAIPLLAFVSGPFNAAYPGYTISFSYHMRSAFRLYPDPGRRVVNGRFYYCQQLVRLSSISATRSRTLLRQTGTGARSDRVITRDVA</sequence>
<organism evidence="1">
    <name type="scientific">Anopheles darlingi</name>
    <name type="common">Mosquito</name>
    <dbReference type="NCBI Taxonomy" id="43151"/>
    <lineage>
        <taxon>Eukaryota</taxon>
        <taxon>Metazoa</taxon>
        <taxon>Ecdysozoa</taxon>
        <taxon>Arthropoda</taxon>
        <taxon>Hexapoda</taxon>
        <taxon>Insecta</taxon>
        <taxon>Pterygota</taxon>
        <taxon>Neoptera</taxon>
        <taxon>Endopterygota</taxon>
        <taxon>Diptera</taxon>
        <taxon>Nematocera</taxon>
        <taxon>Culicoidea</taxon>
        <taxon>Culicidae</taxon>
        <taxon>Anophelinae</taxon>
        <taxon>Anopheles</taxon>
    </lineage>
</organism>
<protein>
    <submittedName>
        <fullName evidence="1">Putative secreted protein</fullName>
    </submittedName>
</protein>
<reference evidence="1" key="1">
    <citation type="submission" date="2018-01" db="EMBL/GenBank/DDBJ databases">
        <title>An insight into the sialome of Amazonian anophelines.</title>
        <authorList>
            <person name="Ribeiro J.M."/>
            <person name="Scarpassa V."/>
            <person name="Calvo E."/>
        </authorList>
    </citation>
    <scope>NUCLEOTIDE SEQUENCE</scope>
</reference>
<proteinExistence type="predicted"/>
<evidence type="ECO:0000313" key="1">
    <source>
        <dbReference type="EMBL" id="MBW75344.1"/>
    </source>
</evidence>
<dbReference type="EMBL" id="GGFL01011166">
    <property type="protein sequence ID" value="MBW75344.1"/>
    <property type="molecule type" value="Transcribed_RNA"/>
</dbReference>
<name>A0A2M4DCM9_ANODA</name>
<dbReference type="AlphaFoldDB" id="A0A2M4DCM9"/>
<accession>A0A2M4DCM9</accession>